<protein>
    <submittedName>
        <fullName evidence="2">DUF3291 domain-containing protein</fullName>
    </submittedName>
</protein>
<dbReference type="InterPro" id="IPR021708">
    <property type="entry name" value="DUF3291"/>
</dbReference>
<feature type="domain" description="DUF3291" evidence="1">
    <location>
        <begin position="6"/>
        <end position="142"/>
    </location>
</feature>
<sequence>MTQYHIAQLNVAKLEAPIDSPQLADFVANLDRINALADDSPGFVWRLQTEDGDATGIDYFGSDQIVNLSVWESVEALHDYVYRSVHVEIMRRKKEWFHKLAESHMVLWWVPAGHIPSLEEASEKLQRLRKSGPTNDAFTFKKTFPPATEAVEISSNTLGGECPAT</sequence>
<dbReference type="SUPFAM" id="SSF54909">
    <property type="entry name" value="Dimeric alpha+beta barrel"/>
    <property type="match status" value="1"/>
</dbReference>
<proteinExistence type="predicted"/>
<dbReference type="Pfam" id="PF11695">
    <property type="entry name" value="DUF3291"/>
    <property type="match status" value="1"/>
</dbReference>
<dbReference type="Proteomes" id="UP001223547">
    <property type="component" value="Unassembled WGS sequence"/>
</dbReference>
<dbReference type="RefSeq" id="WP_285368862.1">
    <property type="nucleotide sequence ID" value="NZ_JASSQD010000003.1"/>
</dbReference>
<evidence type="ECO:0000259" key="1">
    <source>
        <dbReference type="Pfam" id="PF11695"/>
    </source>
</evidence>
<comment type="caution">
    <text evidence="2">The sequence shown here is derived from an EMBL/GenBank/DDBJ whole genome shotgun (WGS) entry which is preliminary data.</text>
</comment>
<dbReference type="InterPro" id="IPR011008">
    <property type="entry name" value="Dimeric_a/b-barrel"/>
</dbReference>
<keyword evidence="3" id="KW-1185">Reference proteome</keyword>
<name>A0ABT7HFT7_9GAMM</name>
<dbReference type="EMBL" id="JASSQD010000003">
    <property type="protein sequence ID" value="MDK9559231.1"/>
    <property type="molecule type" value="Genomic_DNA"/>
</dbReference>
<evidence type="ECO:0000313" key="3">
    <source>
        <dbReference type="Proteomes" id="UP001223547"/>
    </source>
</evidence>
<organism evidence="2 3">
    <name type="scientific">Marinobacter albus</name>
    <dbReference type="NCBI Taxonomy" id="3030833"/>
    <lineage>
        <taxon>Bacteria</taxon>
        <taxon>Pseudomonadati</taxon>
        <taxon>Pseudomonadota</taxon>
        <taxon>Gammaproteobacteria</taxon>
        <taxon>Pseudomonadales</taxon>
        <taxon>Marinobacteraceae</taxon>
        <taxon>Marinobacter</taxon>
    </lineage>
</organism>
<evidence type="ECO:0000313" key="2">
    <source>
        <dbReference type="EMBL" id="MDK9559231.1"/>
    </source>
</evidence>
<accession>A0ABT7HFT7</accession>
<reference evidence="2 3" key="1">
    <citation type="submission" date="2023-05" db="EMBL/GenBank/DDBJ databases">
        <title>Marinobacter albus sp. nov., a marine bacterium isolated from sand in a coastal intertidal zone of huludao.</title>
        <authorList>
            <person name="Deng T."/>
        </authorList>
    </citation>
    <scope>NUCLEOTIDE SEQUENCE [LARGE SCALE GENOMIC DNA]</scope>
    <source>
        <strain evidence="2 3">M216</strain>
    </source>
</reference>
<gene>
    <name evidence="2" type="ORF">QQF73_16470</name>
</gene>